<dbReference type="GO" id="GO:0016052">
    <property type="term" value="P:carbohydrate catabolic process"/>
    <property type="evidence" value="ECO:0007669"/>
    <property type="project" value="TreeGrafter"/>
</dbReference>
<keyword evidence="3 7" id="KW-0456">Lyase</keyword>
<dbReference type="Gene3D" id="3.20.20.70">
    <property type="entry name" value="Aldolase class I"/>
    <property type="match status" value="1"/>
</dbReference>
<feature type="active site" description="Proton donor/acceptor" evidence="7">
    <location>
        <position position="180"/>
    </location>
</feature>
<evidence type="ECO:0000256" key="6">
    <source>
        <dbReference type="ARBA" id="ARBA00056337"/>
    </source>
</evidence>
<evidence type="ECO:0000313" key="9">
    <source>
        <dbReference type="Proteomes" id="UP000264062"/>
    </source>
</evidence>
<dbReference type="PIRSF" id="PIRSF001357">
    <property type="entry name" value="DeoC"/>
    <property type="match status" value="1"/>
</dbReference>
<dbReference type="UniPathway" id="UPA00002">
    <property type="reaction ID" value="UER00468"/>
</dbReference>
<comment type="pathway">
    <text evidence="7">Carbohydrate degradation; 2-deoxy-D-ribose 1-phosphate degradation; D-glyceraldehyde 3-phosphate and acetaldehyde from 2-deoxy-alpha-D-ribose 1-phosphate: step 2/2.</text>
</comment>
<dbReference type="InterPro" id="IPR011343">
    <property type="entry name" value="DeoC"/>
</dbReference>
<dbReference type="GO" id="GO:0005737">
    <property type="term" value="C:cytoplasm"/>
    <property type="evidence" value="ECO:0007669"/>
    <property type="project" value="UniProtKB-SubCell"/>
</dbReference>
<dbReference type="GO" id="GO:0009264">
    <property type="term" value="P:deoxyribonucleotide catabolic process"/>
    <property type="evidence" value="ECO:0007669"/>
    <property type="project" value="UniProtKB-UniRule"/>
</dbReference>
<dbReference type="Pfam" id="PF01791">
    <property type="entry name" value="DeoC"/>
    <property type="match status" value="1"/>
</dbReference>
<evidence type="ECO:0000313" key="8">
    <source>
        <dbReference type="EMBL" id="HAV92237.1"/>
    </source>
</evidence>
<reference evidence="8 9" key="1">
    <citation type="journal article" date="2018" name="Nat. Biotechnol.">
        <title>A standardized bacterial taxonomy based on genome phylogeny substantially revises the tree of life.</title>
        <authorList>
            <person name="Parks D.H."/>
            <person name="Chuvochina M."/>
            <person name="Waite D.W."/>
            <person name="Rinke C."/>
            <person name="Skarshewski A."/>
            <person name="Chaumeil P.A."/>
            <person name="Hugenholtz P."/>
        </authorList>
    </citation>
    <scope>NUCLEOTIDE SEQUENCE [LARGE SCALE GENOMIC DNA]</scope>
    <source>
        <strain evidence="8">UBA9956</strain>
    </source>
</reference>
<dbReference type="EMBL" id="DMZY01000108">
    <property type="protein sequence ID" value="HAV92237.1"/>
    <property type="molecule type" value="Genomic_DNA"/>
</dbReference>
<feature type="active site" description="Proton donor/acceptor" evidence="7">
    <location>
        <position position="89"/>
    </location>
</feature>
<dbReference type="InterPro" id="IPR028581">
    <property type="entry name" value="DeoC_typeI"/>
</dbReference>
<evidence type="ECO:0000256" key="2">
    <source>
        <dbReference type="ARBA" id="ARBA00022490"/>
    </source>
</evidence>
<organism evidence="8 9">
    <name type="scientific">candidate division WOR-3 bacterium</name>
    <dbReference type="NCBI Taxonomy" id="2052148"/>
    <lineage>
        <taxon>Bacteria</taxon>
        <taxon>Bacteria division WOR-3</taxon>
    </lineage>
</organism>
<evidence type="ECO:0000256" key="4">
    <source>
        <dbReference type="ARBA" id="ARBA00023270"/>
    </source>
</evidence>
<dbReference type="EC" id="4.1.2.4" evidence="7"/>
<sequence length="218" mass="23677">MKINRYIDHTLLKAEQTDSDISLLCGEAVKYEFYSVCVNPCWVSSAKNFVKHSNVKVVSVVGFPLGANRMEVKMREAVIAVEDGADEIDMVMNIGEFKSGNYESVLNEIIGVREAVSGKILKVIVETSLLTENEKAKALEIVIKSKADFIKTSTGFSTGGALVSDIELFHRLSSGKVKIKASGKIRDYKTAEAMIKAGASRIGTSSSILIMAQADECS</sequence>
<protein>
    <recommendedName>
        <fullName evidence="7">Deoxyribose-phosphate aldolase</fullName>
        <shortName evidence="7">DERA</shortName>
        <ecNumber evidence="7">4.1.2.4</ecNumber>
    </recommendedName>
    <alternativeName>
        <fullName evidence="7">2-deoxy-D-ribose 5-phosphate aldolase</fullName>
    </alternativeName>
    <alternativeName>
        <fullName evidence="7">Phosphodeoxyriboaldolase</fullName>
        <shortName evidence="7">Deoxyriboaldolase</shortName>
    </alternativeName>
</protein>
<comment type="subcellular location">
    <subcellularLocation>
        <location evidence="7">Cytoplasm</location>
    </subcellularLocation>
</comment>
<dbReference type="SUPFAM" id="SSF51569">
    <property type="entry name" value="Aldolase"/>
    <property type="match status" value="1"/>
</dbReference>
<dbReference type="Proteomes" id="UP000264062">
    <property type="component" value="Unassembled WGS sequence"/>
</dbReference>
<keyword evidence="4 7" id="KW-0704">Schiff base</keyword>
<dbReference type="FunFam" id="3.20.20.70:FF:000044">
    <property type="entry name" value="Deoxyribose-phosphate aldolase"/>
    <property type="match status" value="1"/>
</dbReference>
<proteinExistence type="inferred from homology"/>
<dbReference type="InterPro" id="IPR002915">
    <property type="entry name" value="DeoC/FbaB/LacD_aldolase"/>
</dbReference>
<dbReference type="NCBIfam" id="TIGR00126">
    <property type="entry name" value="deoC"/>
    <property type="match status" value="1"/>
</dbReference>
<accession>A0A350H9M1</accession>
<evidence type="ECO:0000256" key="5">
    <source>
        <dbReference type="ARBA" id="ARBA00048791"/>
    </source>
</evidence>
<comment type="catalytic activity">
    <reaction evidence="5 7">
        <text>2-deoxy-D-ribose 5-phosphate = D-glyceraldehyde 3-phosphate + acetaldehyde</text>
        <dbReference type="Rhea" id="RHEA:12821"/>
        <dbReference type="ChEBI" id="CHEBI:15343"/>
        <dbReference type="ChEBI" id="CHEBI:59776"/>
        <dbReference type="ChEBI" id="CHEBI:62877"/>
        <dbReference type="EC" id="4.1.2.4"/>
    </reaction>
</comment>
<dbReference type="GO" id="GO:0004139">
    <property type="term" value="F:deoxyribose-phosphate aldolase activity"/>
    <property type="evidence" value="ECO:0007669"/>
    <property type="project" value="UniProtKB-UniRule"/>
</dbReference>
<evidence type="ECO:0000256" key="1">
    <source>
        <dbReference type="ARBA" id="ARBA00010936"/>
    </source>
</evidence>
<dbReference type="InterPro" id="IPR013785">
    <property type="entry name" value="Aldolase_TIM"/>
</dbReference>
<dbReference type="SMART" id="SM01133">
    <property type="entry name" value="DeoC"/>
    <property type="match status" value="1"/>
</dbReference>
<gene>
    <name evidence="7 8" type="primary">deoC</name>
    <name evidence="8" type="ORF">DCW38_03545</name>
</gene>
<dbReference type="PANTHER" id="PTHR10889">
    <property type="entry name" value="DEOXYRIBOSE-PHOSPHATE ALDOLASE"/>
    <property type="match status" value="1"/>
</dbReference>
<dbReference type="GO" id="GO:0006018">
    <property type="term" value="P:2-deoxyribose 1-phosphate catabolic process"/>
    <property type="evidence" value="ECO:0007669"/>
    <property type="project" value="UniProtKB-UniRule"/>
</dbReference>
<dbReference type="HAMAP" id="MF_00114">
    <property type="entry name" value="DeoC_type1"/>
    <property type="match status" value="1"/>
</dbReference>
<name>A0A350H9M1_UNCW3</name>
<comment type="caution">
    <text evidence="8">The sequence shown here is derived from an EMBL/GenBank/DDBJ whole genome shotgun (WGS) entry which is preliminary data.</text>
</comment>
<dbReference type="AlphaFoldDB" id="A0A350H9M1"/>
<feature type="active site" description="Schiff-base intermediate with acetaldehyde" evidence="7">
    <location>
        <position position="151"/>
    </location>
</feature>
<evidence type="ECO:0000256" key="3">
    <source>
        <dbReference type="ARBA" id="ARBA00023239"/>
    </source>
</evidence>
<comment type="similarity">
    <text evidence="1 7">Belongs to the DeoC/FbaB aldolase family. DeoC type 1 subfamily.</text>
</comment>
<dbReference type="CDD" id="cd00959">
    <property type="entry name" value="DeoC"/>
    <property type="match status" value="1"/>
</dbReference>
<comment type="function">
    <text evidence="6 7">Catalyzes a reversible aldol reaction between acetaldehyde and D-glyceraldehyde 3-phosphate to generate 2-deoxy-D-ribose 5-phosphate.</text>
</comment>
<evidence type="ECO:0000256" key="7">
    <source>
        <dbReference type="HAMAP-Rule" id="MF_00114"/>
    </source>
</evidence>
<keyword evidence="2 7" id="KW-0963">Cytoplasm</keyword>
<dbReference type="PANTHER" id="PTHR10889:SF1">
    <property type="entry name" value="DEOXYRIBOSE-PHOSPHATE ALDOLASE"/>
    <property type="match status" value="1"/>
</dbReference>